<keyword evidence="2" id="KW-1185">Reference proteome</keyword>
<accession>A0A6A7BR88</accession>
<evidence type="ECO:0000313" key="2">
    <source>
        <dbReference type="Proteomes" id="UP000799421"/>
    </source>
</evidence>
<sequence length="292" mass="31906">MLSPPASANAGTLHYIPARLSAFELGASKANTLIWIAGLGDTQLFVDYPKALSTALALSNWSVAIANLHSTGLGWGISSISRDANDLSKIVAYFRSHKPGGKIVLMGHSTGCQDCMEYLLRKNETVEGVILQAPVSDREAMAMGDQNLVKEANEAATRMNPEDVLPHRLTRPLFGRVAISARRWLDLSSPEHNGADDFFSSDLSDEQLENTFGSIKTPLLILYSGKDENVPDFVDKEALVQRWLDIVRHGDGEAQGRIIPSATHNLNGSDRKVVGELVNFVVSFLHNKESRL</sequence>
<dbReference type="PANTHER" id="PTHR31591">
    <property type="entry name" value="UPF0613 PROTEIN PB24D3.06C"/>
    <property type="match status" value="1"/>
</dbReference>
<protein>
    <submittedName>
        <fullName evidence="1">DUF1749-domain-containing protein</fullName>
    </submittedName>
</protein>
<organism evidence="1 2">
    <name type="scientific">Piedraia hortae CBS 480.64</name>
    <dbReference type="NCBI Taxonomy" id="1314780"/>
    <lineage>
        <taxon>Eukaryota</taxon>
        <taxon>Fungi</taxon>
        <taxon>Dikarya</taxon>
        <taxon>Ascomycota</taxon>
        <taxon>Pezizomycotina</taxon>
        <taxon>Dothideomycetes</taxon>
        <taxon>Dothideomycetidae</taxon>
        <taxon>Capnodiales</taxon>
        <taxon>Piedraiaceae</taxon>
        <taxon>Piedraia</taxon>
    </lineage>
</organism>
<name>A0A6A7BR88_9PEZI</name>
<dbReference type="SUPFAM" id="SSF53474">
    <property type="entry name" value="alpha/beta-Hydrolases"/>
    <property type="match status" value="1"/>
</dbReference>
<reference evidence="1" key="1">
    <citation type="journal article" date="2020" name="Stud. Mycol.">
        <title>101 Dothideomycetes genomes: a test case for predicting lifestyles and emergence of pathogens.</title>
        <authorList>
            <person name="Haridas S."/>
            <person name="Albert R."/>
            <person name="Binder M."/>
            <person name="Bloem J."/>
            <person name="Labutti K."/>
            <person name="Salamov A."/>
            <person name="Andreopoulos B."/>
            <person name="Baker S."/>
            <person name="Barry K."/>
            <person name="Bills G."/>
            <person name="Bluhm B."/>
            <person name="Cannon C."/>
            <person name="Castanera R."/>
            <person name="Culley D."/>
            <person name="Daum C."/>
            <person name="Ezra D."/>
            <person name="Gonzalez J."/>
            <person name="Henrissat B."/>
            <person name="Kuo A."/>
            <person name="Liang C."/>
            <person name="Lipzen A."/>
            <person name="Lutzoni F."/>
            <person name="Magnuson J."/>
            <person name="Mondo S."/>
            <person name="Nolan M."/>
            <person name="Ohm R."/>
            <person name="Pangilinan J."/>
            <person name="Park H.-J."/>
            <person name="Ramirez L."/>
            <person name="Alfaro M."/>
            <person name="Sun H."/>
            <person name="Tritt A."/>
            <person name="Yoshinaga Y."/>
            <person name="Zwiers L.-H."/>
            <person name="Turgeon B."/>
            <person name="Goodwin S."/>
            <person name="Spatafora J."/>
            <person name="Crous P."/>
            <person name="Grigoriev I."/>
        </authorList>
    </citation>
    <scope>NUCLEOTIDE SEQUENCE</scope>
    <source>
        <strain evidence="1">CBS 480.64</strain>
    </source>
</reference>
<gene>
    <name evidence="1" type="ORF">K470DRAFT_222708</name>
</gene>
<dbReference type="EMBL" id="MU006028">
    <property type="protein sequence ID" value="KAF2857771.1"/>
    <property type="molecule type" value="Genomic_DNA"/>
</dbReference>
<dbReference type="PANTHER" id="PTHR31591:SF7">
    <property type="entry name" value="DUF1749-DOMAIN-CONTAINING PROTEIN"/>
    <property type="match status" value="1"/>
</dbReference>
<proteinExistence type="predicted"/>
<dbReference type="Gene3D" id="3.40.50.1820">
    <property type="entry name" value="alpha/beta hydrolase"/>
    <property type="match status" value="1"/>
</dbReference>
<dbReference type="AlphaFoldDB" id="A0A6A7BR88"/>
<evidence type="ECO:0000313" key="1">
    <source>
        <dbReference type="EMBL" id="KAF2857771.1"/>
    </source>
</evidence>
<dbReference type="InterPro" id="IPR029058">
    <property type="entry name" value="AB_hydrolase_fold"/>
</dbReference>
<dbReference type="OrthoDB" id="10034502at2759"/>
<dbReference type="Proteomes" id="UP000799421">
    <property type="component" value="Unassembled WGS sequence"/>
</dbReference>
<dbReference type="Pfam" id="PF08538">
    <property type="entry name" value="DUF1749"/>
    <property type="match status" value="1"/>
</dbReference>
<dbReference type="InterPro" id="IPR013744">
    <property type="entry name" value="SidJ"/>
</dbReference>